<sequence length="130" mass="13883">MRRSLLLIAMAALLLGGCARSDSPPAQQGGIHAVIETTPKQPVAGAETTFRVTVTKQERDEEIAGADVAMYLEMKEMDHGENRVSLNETAEPGVYSGTGTFPMGGIWTAHVRASVAGETRTANVELKVKE</sequence>
<evidence type="ECO:0000313" key="4">
    <source>
        <dbReference type="Proteomes" id="UP001208017"/>
    </source>
</evidence>
<keyword evidence="1" id="KW-0732">Signal</keyword>
<reference evidence="3 4" key="1">
    <citation type="submission" date="2022-11" db="EMBL/GenBank/DDBJ databases">
        <title>Study of microbial diversity in lake waters.</title>
        <authorList>
            <person name="Zhang J."/>
        </authorList>
    </citation>
    <scope>NUCLEOTIDE SEQUENCE [LARGE SCALE GENOMIC DNA]</scope>
    <source>
        <strain evidence="3 4">DT12</strain>
    </source>
</reference>
<accession>A0ABT3WVB9</accession>
<evidence type="ECO:0000256" key="1">
    <source>
        <dbReference type="SAM" id="SignalP"/>
    </source>
</evidence>
<dbReference type="InterPro" id="IPR032693">
    <property type="entry name" value="YtkA-like_dom"/>
</dbReference>
<dbReference type="EMBL" id="JAPMLT010000001">
    <property type="protein sequence ID" value="MCX7568620.1"/>
    <property type="molecule type" value="Genomic_DNA"/>
</dbReference>
<dbReference type="PROSITE" id="PS51257">
    <property type="entry name" value="PROKAR_LIPOPROTEIN"/>
    <property type="match status" value="1"/>
</dbReference>
<keyword evidence="4" id="KW-1185">Reference proteome</keyword>
<organism evidence="3 4">
    <name type="scientific">Tumebacillus lacus</name>
    <dbReference type="NCBI Taxonomy" id="2995335"/>
    <lineage>
        <taxon>Bacteria</taxon>
        <taxon>Bacillati</taxon>
        <taxon>Bacillota</taxon>
        <taxon>Bacilli</taxon>
        <taxon>Bacillales</taxon>
        <taxon>Alicyclobacillaceae</taxon>
        <taxon>Tumebacillus</taxon>
    </lineage>
</organism>
<dbReference type="Pfam" id="PF13115">
    <property type="entry name" value="YtkA"/>
    <property type="match status" value="1"/>
</dbReference>
<feature type="signal peptide" evidence="1">
    <location>
        <begin position="1"/>
        <end position="21"/>
    </location>
</feature>
<evidence type="ECO:0000259" key="2">
    <source>
        <dbReference type="Pfam" id="PF13115"/>
    </source>
</evidence>
<comment type="caution">
    <text evidence="3">The sequence shown here is derived from an EMBL/GenBank/DDBJ whole genome shotgun (WGS) entry which is preliminary data.</text>
</comment>
<protein>
    <submittedName>
        <fullName evidence="3">FixH family protein</fullName>
    </submittedName>
</protein>
<feature type="domain" description="YtkA-like" evidence="2">
    <location>
        <begin position="31"/>
        <end position="111"/>
    </location>
</feature>
<dbReference type="Proteomes" id="UP001208017">
    <property type="component" value="Unassembled WGS sequence"/>
</dbReference>
<feature type="chain" id="PRO_5045840768" evidence="1">
    <location>
        <begin position="22"/>
        <end position="130"/>
    </location>
</feature>
<name>A0ABT3WVB9_9BACL</name>
<evidence type="ECO:0000313" key="3">
    <source>
        <dbReference type="EMBL" id="MCX7568620.1"/>
    </source>
</evidence>
<proteinExistence type="predicted"/>
<dbReference type="RefSeq" id="WP_267149861.1">
    <property type="nucleotide sequence ID" value="NZ_JAPMLT010000001.1"/>
</dbReference>
<gene>
    <name evidence="3" type="ORF">OS242_01380</name>
</gene>